<dbReference type="RefSeq" id="WP_234866194.1">
    <property type="nucleotide sequence ID" value="NZ_JAKEVY010000003.1"/>
</dbReference>
<dbReference type="Proteomes" id="UP001200145">
    <property type="component" value="Unassembled WGS sequence"/>
</dbReference>
<protein>
    <submittedName>
        <fullName evidence="1">Uncharacterized protein</fullName>
    </submittedName>
</protein>
<proteinExistence type="predicted"/>
<evidence type="ECO:0000313" key="2">
    <source>
        <dbReference type="Proteomes" id="UP001200145"/>
    </source>
</evidence>
<reference evidence="1 2" key="1">
    <citation type="submission" date="2022-01" db="EMBL/GenBank/DDBJ databases">
        <title>Flavihumibacter sp. nov., isolated from sediment of a river.</title>
        <authorList>
            <person name="Liu H."/>
        </authorList>
    </citation>
    <scope>NUCLEOTIDE SEQUENCE [LARGE SCALE GENOMIC DNA]</scope>
    <source>
        <strain evidence="1 2">RY-1</strain>
    </source>
</reference>
<dbReference type="EMBL" id="JAKEVY010000003">
    <property type="protein sequence ID" value="MCF1715238.1"/>
    <property type="molecule type" value="Genomic_DNA"/>
</dbReference>
<evidence type="ECO:0000313" key="1">
    <source>
        <dbReference type="EMBL" id="MCF1715238.1"/>
    </source>
</evidence>
<name>A0ABS9BJP2_9BACT</name>
<comment type="caution">
    <text evidence="1">The sequence shown here is derived from an EMBL/GenBank/DDBJ whole genome shotgun (WGS) entry which is preliminary data.</text>
</comment>
<organism evidence="1 2">
    <name type="scientific">Flavihumibacter fluminis</name>
    <dbReference type="NCBI Taxonomy" id="2909236"/>
    <lineage>
        <taxon>Bacteria</taxon>
        <taxon>Pseudomonadati</taxon>
        <taxon>Bacteroidota</taxon>
        <taxon>Chitinophagia</taxon>
        <taxon>Chitinophagales</taxon>
        <taxon>Chitinophagaceae</taxon>
        <taxon>Flavihumibacter</taxon>
    </lineage>
</organism>
<sequence>MSKRFKKAYIRIEKIFDGKFSDMSKRMETLEYFRSYLSEHLMFPIEVCGREDFSWEEFYIFGPGDKREYESLKRTRASYTDILRMTRFSAHCEIDYGLFGHFTRIADKKRFELPLADFKAVNNNSVAAQLLEDYSIWFVNY</sequence>
<keyword evidence="2" id="KW-1185">Reference proteome</keyword>
<gene>
    <name evidence="1" type="ORF">L0U88_11430</name>
</gene>
<accession>A0ABS9BJP2</accession>